<dbReference type="EMBL" id="KJ569775">
    <property type="protein sequence ID" value="AIA61105.1"/>
    <property type="molecule type" value="Genomic_DNA"/>
</dbReference>
<keyword evidence="1" id="KW-0934">Plastid</keyword>
<name>A0A060A8G1_9RHOD</name>
<gene>
    <name evidence="1" type="primary">ycf55</name>
</gene>
<dbReference type="AlphaFoldDB" id="A0A060A8G1"/>
<organism evidence="1">
    <name type="scientific">Cyanidiaceae sp. MX-AZ01</name>
    <dbReference type="NCBI Taxonomy" id="1503164"/>
    <lineage>
        <taxon>Eukaryota</taxon>
        <taxon>Rhodophyta</taxon>
        <taxon>Bangiophyceae</taxon>
        <taxon>Cyanidiales</taxon>
        <taxon>Cyanidiaceae</taxon>
    </lineage>
</organism>
<sequence length="182" mass="21881">MTDKEAMRKLVYLISQIERATPLKNLTQESLFLDIVKPSIKKELVNTVINKWKKNIIKGEALFLTRWLKEVCEHYQTNDVSWMLKDTAMIVDTYRNKQNQLAPSLLRAMVDDSVIEVSNAVAYNLLHFSWMKNATQIQQQLWLNQLSYDWWWRFRAQSYGIRRLWIRTKYGIDRIWINWPNN</sequence>
<reference evidence="1" key="1">
    <citation type="submission" date="2014-03" db="EMBL/GenBank/DDBJ databases">
        <title>Metagenomic reconstruction of the complete chloroplast and mitochondrial genomes of a novel unicellular red alga from the Cyanidiaceae family.</title>
        <authorList>
            <person name="Servin-Garciduenas L.E."/>
            <person name="Martinez-Romero E."/>
        </authorList>
    </citation>
    <scope>NUCLEOTIDE SEQUENCE</scope>
    <source>
        <strain evidence="1">MX-AZ01</strain>
    </source>
</reference>
<proteinExistence type="predicted"/>
<protein>
    <submittedName>
        <fullName evidence="1">Truncated ycf55</fullName>
    </submittedName>
</protein>
<geneLocation type="chloroplast" evidence="1"/>
<evidence type="ECO:0000313" key="1">
    <source>
        <dbReference type="EMBL" id="AIA61105.1"/>
    </source>
</evidence>
<keyword evidence="1" id="KW-0150">Chloroplast</keyword>
<accession>A0A060A8G1</accession>